<dbReference type="GeneID" id="59263524"/>
<reference evidence="1 2" key="1">
    <citation type="journal article" date="2020" name="Phytopathology">
        <title>A high-quality genome resource of Botrytis fragariae, a new and rapidly spreading fungal pathogen causing strawberry gray mold in the U.S.A.</title>
        <authorList>
            <person name="Wu Y."/>
            <person name="Saski C.A."/>
            <person name="Schnabel G."/>
            <person name="Xiao S."/>
            <person name="Hu M."/>
        </authorList>
    </citation>
    <scope>NUCLEOTIDE SEQUENCE [LARGE SCALE GENOMIC DNA]</scope>
    <source>
        <strain evidence="1 2">BVB16</strain>
    </source>
</reference>
<dbReference type="EMBL" id="JABFCT010000013">
    <property type="protein sequence ID" value="KAF5870935.1"/>
    <property type="molecule type" value="Genomic_DNA"/>
</dbReference>
<comment type="caution">
    <text evidence="1">The sequence shown here is derived from an EMBL/GenBank/DDBJ whole genome shotgun (WGS) entry which is preliminary data.</text>
</comment>
<sequence>MHPSIRHSEDIDFFQSPQLGLKTGISVGRNYIMGSNAKMVHLLYSNFHRAQYNRCLSPMGKGKQNIAKQDKVGECNKECHGEHSSQGKLLEYFTKSNAHEYDPSLKIHKSE</sequence>
<gene>
    <name evidence="1" type="ORF">Bfra_009489</name>
</gene>
<dbReference type="RefSeq" id="XP_037189882.1">
    <property type="nucleotide sequence ID" value="XM_037339832.1"/>
</dbReference>
<dbReference type="Proteomes" id="UP000531561">
    <property type="component" value="Unassembled WGS sequence"/>
</dbReference>
<proteinExistence type="predicted"/>
<dbReference type="AlphaFoldDB" id="A0A8H6APE1"/>
<evidence type="ECO:0000313" key="2">
    <source>
        <dbReference type="Proteomes" id="UP000531561"/>
    </source>
</evidence>
<protein>
    <submittedName>
        <fullName evidence="1">Uncharacterized protein</fullName>
    </submittedName>
</protein>
<keyword evidence="2" id="KW-1185">Reference proteome</keyword>
<name>A0A8H6APE1_9HELO</name>
<organism evidence="1 2">
    <name type="scientific">Botrytis fragariae</name>
    <dbReference type="NCBI Taxonomy" id="1964551"/>
    <lineage>
        <taxon>Eukaryota</taxon>
        <taxon>Fungi</taxon>
        <taxon>Dikarya</taxon>
        <taxon>Ascomycota</taxon>
        <taxon>Pezizomycotina</taxon>
        <taxon>Leotiomycetes</taxon>
        <taxon>Helotiales</taxon>
        <taxon>Sclerotiniaceae</taxon>
        <taxon>Botrytis</taxon>
    </lineage>
</organism>
<evidence type="ECO:0000313" key="1">
    <source>
        <dbReference type="EMBL" id="KAF5870935.1"/>
    </source>
</evidence>
<accession>A0A8H6APE1</accession>